<organism evidence="11 12">
    <name type="scientific">Drosophila ananassae</name>
    <name type="common">Fruit fly</name>
    <dbReference type="NCBI Taxonomy" id="7217"/>
    <lineage>
        <taxon>Eukaryota</taxon>
        <taxon>Metazoa</taxon>
        <taxon>Ecdysozoa</taxon>
        <taxon>Arthropoda</taxon>
        <taxon>Hexapoda</taxon>
        <taxon>Insecta</taxon>
        <taxon>Pterygota</taxon>
        <taxon>Neoptera</taxon>
        <taxon>Endopterygota</taxon>
        <taxon>Diptera</taxon>
        <taxon>Brachycera</taxon>
        <taxon>Muscomorpha</taxon>
        <taxon>Ephydroidea</taxon>
        <taxon>Drosophilidae</taxon>
        <taxon>Drosophila</taxon>
        <taxon>Sophophora</taxon>
    </lineage>
</organism>
<feature type="active site" description="Charge relay system" evidence="8">
    <location>
        <position position="346"/>
    </location>
</feature>
<dbReference type="InParanoid" id="B3MJK3"/>
<gene>
    <name evidence="11" type="primary">Dana\GF15802</name>
    <name evidence="11" type="synonym">dana_GLEANR_16565</name>
    <name evidence="11" type="ORF">GF15802</name>
</gene>
<dbReference type="eggNOG" id="KOG2624">
    <property type="taxonomic scope" value="Eukaryota"/>
</dbReference>
<dbReference type="Proteomes" id="UP000007801">
    <property type="component" value="Unassembled WGS sequence"/>
</dbReference>
<keyword evidence="2 9" id="KW-0732">Signal</keyword>
<dbReference type="PIRSF" id="PIRSF000862">
    <property type="entry name" value="Steryl_ester_lip"/>
    <property type="match status" value="1"/>
</dbReference>
<feature type="active site" description="Nucleophile" evidence="8">
    <location>
        <position position="173"/>
    </location>
</feature>
<feature type="active site" description="Charge relay system" evidence="8">
    <location>
        <position position="377"/>
    </location>
</feature>
<feature type="domain" description="AB hydrolase-1" evidence="10">
    <location>
        <begin position="80"/>
        <end position="379"/>
    </location>
</feature>
<feature type="chain" id="PRO_5005662647" description="Lipase" evidence="9">
    <location>
        <begin position="22"/>
        <end position="414"/>
    </location>
</feature>
<sequence length="414" mass="47821">MSLKTCIIVLYLAFFNLESKANYFNYPFRLDIPPNVLEDARLDTFQLIYKYGYPAENYTVKTDDGYLLGLFRIARPGAVPVLMVHGLLDSSATWVMMGPDKSLGYMLYDQGYDVWMTNVRGNAYSKHHARFKESDRDFWNFSFHEMGTYDIPATIDFILMSTGYSQLHYVGHSQGTVIFWIMGSERPEYMDKVFMMQALAPVAFLTHCRSPVVNFLAAEDAAVAFLLRATGFNEFLPSNRLINTFKRAACHDTTISNMVCESLLFIIFGFNSQQLNETMLPVLIGHTPAGASTKQMHHYGQLRNSRRFQLFDYGIGNLVQYGSIRPPKYKLENVRTKVALYYGKNDWLAPPEDVDRLSQQLPNVVYKYLVPDEHFNHLDLIWGIDAKELIWNRMLAIMKFYEGPSYSNDQYYKK</sequence>
<dbReference type="InterPro" id="IPR000073">
    <property type="entry name" value="AB_hydrolase_1"/>
</dbReference>
<dbReference type="STRING" id="7217.B3MJK3"/>
<evidence type="ECO:0000256" key="9">
    <source>
        <dbReference type="SAM" id="SignalP"/>
    </source>
</evidence>
<dbReference type="AlphaFoldDB" id="B3MJK3"/>
<keyword evidence="5" id="KW-0443">Lipid metabolism</keyword>
<evidence type="ECO:0000259" key="10">
    <source>
        <dbReference type="Pfam" id="PF00561"/>
    </source>
</evidence>
<dbReference type="PhylomeDB" id="B3MJK3"/>
<evidence type="ECO:0000313" key="12">
    <source>
        <dbReference type="Proteomes" id="UP000007801"/>
    </source>
</evidence>
<dbReference type="EMBL" id="CH902620">
    <property type="protein sequence ID" value="EDV32371.1"/>
    <property type="molecule type" value="Genomic_DNA"/>
</dbReference>
<dbReference type="InterPro" id="IPR029058">
    <property type="entry name" value="AB_hydrolase_fold"/>
</dbReference>
<dbReference type="ESTHER" id="droan-b3mjk3">
    <property type="family name" value="Acidic_Lipase"/>
</dbReference>
<dbReference type="Pfam" id="PF00561">
    <property type="entry name" value="Abhydrolase_1"/>
    <property type="match status" value="1"/>
</dbReference>
<dbReference type="GO" id="GO:0016788">
    <property type="term" value="F:hydrolase activity, acting on ester bonds"/>
    <property type="evidence" value="ECO:0007669"/>
    <property type="project" value="InterPro"/>
</dbReference>
<evidence type="ECO:0000256" key="1">
    <source>
        <dbReference type="ARBA" id="ARBA00010701"/>
    </source>
</evidence>
<evidence type="ECO:0000256" key="5">
    <source>
        <dbReference type="ARBA" id="ARBA00023098"/>
    </source>
</evidence>
<evidence type="ECO:0000256" key="8">
    <source>
        <dbReference type="PIRSR" id="PIRSR000862-1"/>
    </source>
</evidence>
<dbReference type="FunFam" id="3.40.50.1820:FF:000021">
    <property type="entry name" value="Lipase"/>
    <property type="match status" value="1"/>
</dbReference>
<dbReference type="OMA" id="NFICENH"/>
<reference evidence="11 12" key="1">
    <citation type="journal article" date="2007" name="Nature">
        <title>Evolution of genes and genomes on the Drosophila phylogeny.</title>
        <authorList>
            <consortium name="Drosophila 12 Genomes Consortium"/>
            <person name="Clark A.G."/>
            <person name="Eisen M.B."/>
            <person name="Smith D.R."/>
            <person name="Bergman C.M."/>
            <person name="Oliver B."/>
            <person name="Markow T.A."/>
            <person name="Kaufman T.C."/>
            <person name="Kellis M."/>
            <person name="Gelbart W."/>
            <person name="Iyer V.N."/>
            <person name="Pollard D.A."/>
            <person name="Sackton T.B."/>
            <person name="Larracuente A.M."/>
            <person name="Singh N.D."/>
            <person name="Abad J.P."/>
            <person name="Abt D.N."/>
            <person name="Adryan B."/>
            <person name="Aguade M."/>
            <person name="Akashi H."/>
            <person name="Anderson W.W."/>
            <person name="Aquadro C.F."/>
            <person name="Ardell D.H."/>
            <person name="Arguello R."/>
            <person name="Artieri C.G."/>
            <person name="Barbash D.A."/>
            <person name="Barker D."/>
            <person name="Barsanti P."/>
            <person name="Batterham P."/>
            <person name="Batzoglou S."/>
            <person name="Begun D."/>
            <person name="Bhutkar A."/>
            <person name="Blanco E."/>
            <person name="Bosak S.A."/>
            <person name="Bradley R.K."/>
            <person name="Brand A.D."/>
            <person name="Brent M.R."/>
            <person name="Brooks A.N."/>
            <person name="Brown R.H."/>
            <person name="Butlin R.K."/>
            <person name="Caggese C."/>
            <person name="Calvi B.R."/>
            <person name="Bernardo de Carvalho A."/>
            <person name="Caspi A."/>
            <person name="Castrezana S."/>
            <person name="Celniker S.E."/>
            <person name="Chang J.L."/>
            <person name="Chapple C."/>
            <person name="Chatterji S."/>
            <person name="Chinwalla A."/>
            <person name="Civetta A."/>
            <person name="Clifton S.W."/>
            <person name="Comeron J.M."/>
            <person name="Costello J.C."/>
            <person name="Coyne J.A."/>
            <person name="Daub J."/>
            <person name="David R.G."/>
            <person name="Delcher A.L."/>
            <person name="Delehaunty K."/>
            <person name="Do C.B."/>
            <person name="Ebling H."/>
            <person name="Edwards K."/>
            <person name="Eickbush T."/>
            <person name="Evans J.D."/>
            <person name="Filipski A."/>
            <person name="Findeiss S."/>
            <person name="Freyhult E."/>
            <person name="Fulton L."/>
            <person name="Fulton R."/>
            <person name="Garcia A.C."/>
            <person name="Gardiner A."/>
            <person name="Garfield D.A."/>
            <person name="Garvin B.E."/>
            <person name="Gibson G."/>
            <person name="Gilbert D."/>
            <person name="Gnerre S."/>
            <person name="Godfrey J."/>
            <person name="Good R."/>
            <person name="Gotea V."/>
            <person name="Gravely B."/>
            <person name="Greenberg A.J."/>
            <person name="Griffiths-Jones S."/>
            <person name="Gross S."/>
            <person name="Guigo R."/>
            <person name="Gustafson E.A."/>
            <person name="Haerty W."/>
            <person name="Hahn M.W."/>
            <person name="Halligan D.L."/>
            <person name="Halpern A.L."/>
            <person name="Halter G.M."/>
            <person name="Han M.V."/>
            <person name="Heger A."/>
            <person name="Hillier L."/>
            <person name="Hinrichs A.S."/>
            <person name="Holmes I."/>
            <person name="Hoskins R.A."/>
            <person name="Hubisz M.J."/>
            <person name="Hultmark D."/>
            <person name="Huntley M.A."/>
            <person name="Jaffe D.B."/>
            <person name="Jagadeeshan S."/>
            <person name="Jeck W.R."/>
            <person name="Johnson J."/>
            <person name="Jones C.D."/>
            <person name="Jordan W.C."/>
            <person name="Karpen G.H."/>
            <person name="Kataoka E."/>
            <person name="Keightley P.D."/>
            <person name="Kheradpour P."/>
            <person name="Kirkness E.F."/>
            <person name="Koerich L.B."/>
            <person name="Kristiansen K."/>
            <person name="Kudrna D."/>
            <person name="Kulathinal R.J."/>
            <person name="Kumar S."/>
            <person name="Kwok R."/>
            <person name="Lander E."/>
            <person name="Langley C.H."/>
            <person name="Lapoint R."/>
            <person name="Lazzaro B.P."/>
            <person name="Lee S.J."/>
            <person name="Levesque L."/>
            <person name="Li R."/>
            <person name="Lin C.F."/>
            <person name="Lin M.F."/>
            <person name="Lindblad-Toh K."/>
            <person name="Llopart A."/>
            <person name="Long M."/>
            <person name="Low L."/>
            <person name="Lozovsky E."/>
            <person name="Lu J."/>
            <person name="Luo M."/>
            <person name="Machado C.A."/>
            <person name="Makalowski W."/>
            <person name="Marzo M."/>
            <person name="Matsuda M."/>
            <person name="Matzkin L."/>
            <person name="McAllister B."/>
            <person name="McBride C.S."/>
            <person name="McKernan B."/>
            <person name="McKernan K."/>
            <person name="Mendez-Lago M."/>
            <person name="Minx P."/>
            <person name="Mollenhauer M.U."/>
            <person name="Montooth K."/>
            <person name="Mount S.M."/>
            <person name="Mu X."/>
            <person name="Myers E."/>
            <person name="Negre B."/>
            <person name="Newfeld S."/>
            <person name="Nielsen R."/>
            <person name="Noor M.A."/>
            <person name="O'Grady P."/>
            <person name="Pachter L."/>
            <person name="Papaceit M."/>
            <person name="Parisi M.J."/>
            <person name="Parisi M."/>
            <person name="Parts L."/>
            <person name="Pedersen J.S."/>
            <person name="Pesole G."/>
            <person name="Phillippy A.M."/>
            <person name="Ponting C.P."/>
            <person name="Pop M."/>
            <person name="Porcelli D."/>
            <person name="Powell J.R."/>
            <person name="Prohaska S."/>
            <person name="Pruitt K."/>
            <person name="Puig M."/>
            <person name="Quesneville H."/>
            <person name="Ram K.R."/>
            <person name="Rand D."/>
            <person name="Rasmussen M.D."/>
            <person name="Reed L.K."/>
            <person name="Reenan R."/>
            <person name="Reily A."/>
            <person name="Remington K.A."/>
            <person name="Rieger T.T."/>
            <person name="Ritchie M.G."/>
            <person name="Robin C."/>
            <person name="Rogers Y.H."/>
            <person name="Rohde C."/>
            <person name="Rozas J."/>
            <person name="Rubenfield M.J."/>
            <person name="Ruiz A."/>
            <person name="Russo S."/>
            <person name="Salzberg S.L."/>
            <person name="Sanchez-Gracia A."/>
            <person name="Saranga D.J."/>
            <person name="Sato H."/>
            <person name="Schaeffer S.W."/>
            <person name="Schatz M.C."/>
            <person name="Schlenke T."/>
            <person name="Schwartz R."/>
            <person name="Segarra C."/>
            <person name="Singh R.S."/>
            <person name="Sirot L."/>
            <person name="Sirota M."/>
            <person name="Sisneros N.B."/>
            <person name="Smith C.D."/>
            <person name="Smith T.F."/>
            <person name="Spieth J."/>
            <person name="Stage D.E."/>
            <person name="Stark A."/>
            <person name="Stephan W."/>
            <person name="Strausberg R.L."/>
            <person name="Strempel S."/>
            <person name="Sturgill D."/>
            <person name="Sutton G."/>
            <person name="Sutton G.G."/>
            <person name="Tao W."/>
            <person name="Teichmann S."/>
            <person name="Tobari Y.N."/>
            <person name="Tomimura Y."/>
            <person name="Tsolas J.M."/>
            <person name="Valente V.L."/>
            <person name="Venter E."/>
            <person name="Venter J.C."/>
            <person name="Vicario S."/>
            <person name="Vieira F.G."/>
            <person name="Vilella A.J."/>
            <person name="Villasante A."/>
            <person name="Walenz B."/>
            <person name="Wang J."/>
            <person name="Wasserman M."/>
            <person name="Watts T."/>
            <person name="Wilson D."/>
            <person name="Wilson R.K."/>
            <person name="Wing R.A."/>
            <person name="Wolfner M.F."/>
            <person name="Wong A."/>
            <person name="Wong G.K."/>
            <person name="Wu C.I."/>
            <person name="Wu G."/>
            <person name="Yamamoto D."/>
            <person name="Yang H.P."/>
            <person name="Yang S.P."/>
            <person name="Yorke J.A."/>
            <person name="Yoshida K."/>
            <person name="Zdobnov E."/>
            <person name="Zhang P."/>
            <person name="Zhang Y."/>
            <person name="Zimin A.V."/>
            <person name="Baldwin J."/>
            <person name="Abdouelleil A."/>
            <person name="Abdulkadir J."/>
            <person name="Abebe A."/>
            <person name="Abera B."/>
            <person name="Abreu J."/>
            <person name="Acer S.C."/>
            <person name="Aftuck L."/>
            <person name="Alexander A."/>
            <person name="An P."/>
            <person name="Anderson E."/>
            <person name="Anderson S."/>
            <person name="Arachi H."/>
            <person name="Azer M."/>
            <person name="Bachantsang P."/>
            <person name="Barry A."/>
            <person name="Bayul T."/>
            <person name="Berlin A."/>
            <person name="Bessette D."/>
            <person name="Bloom T."/>
            <person name="Blye J."/>
            <person name="Boguslavskiy L."/>
            <person name="Bonnet C."/>
            <person name="Boukhgalter B."/>
            <person name="Bourzgui I."/>
            <person name="Brown A."/>
            <person name="Cahill P."/>
            <person name="Channer S."/>
            <person name="Cheshatsang Y."/>
            <person name="Chuda L."/>
            <person name="Citroen M."/>
            <person name="Collymore A."/>
            <person name="Cooke P."/>
            <person name="Costello M."/>
            <person name="D'Aco K."/>
            <person name="Daza R."/>
            <person name="De Haan G."/>
            <person name="DeGray S."/>
            <person name="DeMaso C."/>
            <person name="Dhargay N."/>
            <person name="Dooley K."/>
            <person name="Dooley E."/>
            <person name="Doricent M."/>
            <person name="Dorje P."/>
            <person name="Dorjee K."/>
            <person name="Dupes A."/>
            <person name="Elong R."/>
            <person name="Falk J."/>
            <person name="Farina A."/>
            <person name="Faro S."/>
            <person name="Ferguson D."/>
            <person name="Fisher S."/>
            <person name="Foley C.D."/>
            <person name="Franke A."/>
            <person name="Friedrich D."/>
            <person name="Gadbois L."/>
            <person name="Gearin G."/>
            <person name="Gearin C.R."/>
            <person name="Giannoukos G."/>
            <person name="Goode T."/>
            <person name="Graham J."/>
            <person name="Grandbois E."/>
            <person name="Grewal S."/>
            <person name="Gyaltsen K."/>
            <person name="Hafez N."/>
            <person name="Hagos B."/>
            <person name="Hall J."/>
            <person name="Henson C."/>
            <person name="Hollinger A."/>
            <person name="Honan T."/>
            <person name="Huard M.D."/>
            <person name="Hughes L."/>
            <person name="Hurhula B."/>
            <person name="Husby M.E."/>
            <person name="Kamat A."/>
            <person name="Kanga B."/>
            <person name="Kashin S."/>
            <person name="Khazanovich D."/>
            <person name="Kisner P."/>
            <person name="Lance K."/>
            <person name="Lara M."/>
            <person name="Lee W."/>
            <person name="Lennon N."/>
            <person name="Letendre F."/>
            <person name="LeVine R."/>
            <person name="Lipovsky A."/>
            <person name="Liu X."/>
            <person name="Liu J."/>
            <person name="Liu S."/>
            <person name="Lokyitsang T."/>
            <person name="Lokyitsang Y."/>
            <person name="Lubonja R."/>
            <person name="Lui A."/>
            <person name="MacDonald P."/>
            <person name="Magnisalis V."/>
            <person name="Maru K."/>
            <person name="Matthews C."/>
            <person name="McCusker W."/>
            <person name="McDonough S."/>
            <person name="Mehta T."/>
            <person name="Meldrim J."/>
            <person name="Meneus L."/>
            <person name="Mihai O."/>
            <person name="Mihalev A."/>
            <person name="Mihova T."/>
            <person name="Mittelman R."/>
            <person name="Mlenga V."/>
            <person name="Montmayeur A."/>
            <person name="Mulrain L."/>
            <person name="Navidi A."/>
            <person name="Naylor J."/>
            <person name="Negash T."/>
            <person name="Nguyen T."/>
            <person name="Nguyen N."/>
            <person name="Nicol R."/>
            <person name="Norbu C."/>
            <person name="Norbu N."/>
            <person name="Novod N."/>
            <person name="O'Neill B."/>
            <person name="Osman S."/>
            <person name="Markiewicz E."/>
            <person name="Oyono O.L."/>
            <person name="Patti C."/>
            <person name="Phunkhang P."/>
            <person name="Pierre F."/>
            <person name="Priest M."/>
            <person name="Raghuraman S."/>
            <person name="Rege F."/>
            <person name="Reyes R."/>
            <person name="Rise C."/>
            <person name="Rogov P."/>
            <person name="Ross K."/>
            <person name="Ryan E."/>
            <person name="Settipalli S."/>
            <person name="Shea T."/>
            <person name="Sherpa N."/>
            <person name="Shi L."/>
            <person name="Shih D."/>
            <person name="Sparrow T."/>
            <person name="Spaulding J."/>
            <person name="Stalker J."/>
            <person name="Stange-Thomann N."/>
            <person name="Stavropoulos S."/>
            <person name="Stone C."/>
            <person name="Strader C."/>
            <person name="Tesfaye S."/>
            <person name="Thomson T."/>
            <person name="Thoulutsang Y."/>
            <person name="Thoulutsang D."/>
            <person name="Topham K."/>
            <person name="Topping I."/>
            <person name="Tsamla T."/>
            <person name="Vassiliev H."/>
            <person name="Vo A."/>
            <person name="Wangchuk T."/>
            <person name="Wangdi T."/>
            <person name="Weiand M."/>
            <person name="Wilkinson J."/>
            <person name="Wilson A."/>
            <person name="Yadav S."/>
            <person name="Young G."/>
            <person name="Yu Q."/>
            <person name="Zembek L."/>
            <person name="Zhong D."/>
            <person name="Zimmer A."/>
            <person name="Zwirko Z."/>
            <person name="Jaffe D.B."/>
            <person name="Alvarez P."/>
            <person name="Brockman W."/>
            <person name="Butler J."/>
            <person name="Chin C."/>
            <person name="Gnerre S."/>
            <person name="Grabherr M."/>
            <person name="Kleber M."/>
            <person name="Mauceli E."/>
            <person name="MacCallum I."/>
        </authorList>
    </citation>
    <scope>NUCLEOTIDE SEQUENCE [LARGE SCALE GENOMIC DNA]</scope>
    <source>
        <strain evidence="12">Tucson 14024-0371.13</strain>
    </source>
</reference>
<proteinExistence type="inferred from homology"/>
<dbReference type="KEGG" id="dan:6498607"/>
<dbReference type="HOGENOM" id="CLU_010974_0_3_1"/>
<feature type="signal peptide" evidence="9">
    <location>
        <begin position="1"/>
        <end position="21"/>
    </location>
</feature>
<dbReference type="PANTHER" id="PTHR11005">
    <property type="entry name" value="LYSOSOMAL ACID LIPASE-RELATED"/>
    <property type="match status" value="1"/>
</dbReference>
<dbReference type="InterPro" id="IPR025483">
    <property type="entry name" value="Lipase_euk"/>
</dbReference>
<evidence type="ECO:0000256" key="2">
    <source>
        <dbReference type="ARBA" id="ARBA00022729"/>
    </source>
</evidence>
<keyword evidence="3 7" id="KW-0378">Hydrolase</keyword>
<dbReference type="SUPFAM" id="SSF53474">
    <property type="entry name" value="alpha/beta-Hydrolases"/>
    <property type="match status" value="1"/>
</dbReference>
<protein>
    <recommendedName>
        <fullName evidence="7">Lipase</fullName>
    </recommendedName>
</protein>
<evidence type="ECO:0000313" key="11">
    <source>
        <dbReference type="EMBL" id="EDV32371.1"/>
    </source>
</evidence>
<comment type="similarity">
    <text evidence="1 7">Belongs to the AB hydrolase superfamily. Lipase family.</text>
</comment>
<evidence type="ECO:0000256" key="3">
    <source>
        <dbReference type="ARBA" id="ARBA00022801"/>
    </source>
</evidence>
<name>B3MJK3_DROAN</name>
<keyword evidence="6" id="KW-0325">Glycoprotein</keyword>
<dbReference type="GeneID" id="6498607"/>
<dbReference type="GO" id="GO:0016042">
    <property type="term" value="P:lipid catabolic process"/>
    <property type="evidence" value="ECO:0007669"/>
    <property type="project" value="UniProtKB-KW"/>
</dbReference>
<dbReference type="Gene3D" id="3.40.50.1820">
    <property type="entry name" value="alpha/beta hydrolase"/>
    <property type="match status" value="1"/>
</dbReference>
<keyword evidence="4 7" id="KW-0442">Lipid degradation</keyword>
<evidence type="ECO:0000256" key="6">
    <source>
        <dbReference type="ARBA" id="ARBA00023180"/>
    </source>
</evidence>
<accession>B3MJK3</accession>
<dbReference type="OrthoDB" id="9974421at2759"/>
<dbReference type="FunCoup" id="B3MJK3">
    <property type="interactions" value="124"/>
</dbReference>
<evidence type="ECO:0000256" key="4">
    <source>
        <dbReference type="ARBA" id="ARBA00022963"/>
    </source>
</evidence>
<evidence type="ECO:0000256" key="7">
    <source>
        <dbReference type="PIRNR" id="PIRNR000862"/>
    </source>
</evidence>
<keyword evidence="12" id="KW-1185">Reference proteome</keyword>
<dbReference type="SMR" id="B3MJK3"/>